<dbReference type="PANTHER" id="PTHR45663">
    <property type="entry name" value="GEO12009P1"/>
    <property type="match status" value="1"/>
</dbReference>
<evidence type="ECO:0000313" key="6">
    <source>
        <dbReference type="EMBL" id="PPQ27733.1"/>
    </source>
</evidence>
<dbReference type="NCBIfam" id="NF008229">
    <property type="entry name" value="PRK10996.1"/>
    <property type="match status" value="1"/>
</dbReference>
<dbReference type="CDD" id="cd02947">
    <property type="entry name" value="TRX_family"/>
    <property type="match status" value="1"/>
</dbReference>
<keyword evidence="7" id="KW-1185">Reference proteome</keyword>
<dbReference type="GO" id="GO:0015035">
    <property type="term" value="F:protein-disulfide reductase activity"/>
    <property type="evidence" value="ECO:0007669"/>
    <property type="project" value="TreeGrafter"/>
</dbReference>
<dbReference type="InterPro" id="IPR049299">
    <property type="entry name" value="Thio2_N"/>
</dbReference>
<evidence type="ECO:0000313" key="7">
    <source>
        <dbReference type="Proteomes" id="UP000239724"/>
    </source>
</evidence>
<protein>
    <submittedName>
        <fullName evidence="6">Thioredoxin TrxC</fullName>
    </submittedName>
</protein>
<dbReference type="GO" id="GO:0045454">
    <property type="term" value="P:cell redox homeostasis"/>
    <property type="evidence" value="ECO:0007669"/>
    <property type="project" value="TreeGrafter"/>
</dbReference>
<comment type="caution">
    <text evidence="6">The sequence shown here is derived from an EMBL/GenBank/DDBJ whole genome shotgun (WGS) entry which is preliminary data.</text>
</comment>
<dbReference type="Gene3D" id="3.40.30.10">
    <property type="entry name" value="Glutaredoxin"/>
    <property type="match status" value="1"/>
</dbReference>
<feature type="domain" description="Thioredoxin" evidence="5">
    <location>
        <begin position="18"/>
        <end position="145"/>
    </location>
</feature>
<evidence type="ECO:0000256" key="2">
    <source>
        <dbReference type="ARBA" id="ARBA00022982"/>
    </source>
</evidence>
<dbReference type="Proteomes" id="UP000239724">
    <property type="component" value="Unassembled WGS sequence"/>
</dbReference>
<evidence type="ECO:0000256" key="1">
    <source>
        <dbReference type="ARBA" id="ARBA00022448"/>
    </source>
</evidence>
<dbReference type="SUPFAM" id="SSF52833">
    <property type="entry name" value="Thioredoxin-like"/>
    <property type="match status" value="1"/>
</dbReference>
<keyword evidence="4" id="KW-0676">Redox-active center</keyword>
<dbReference type="Pfam" id="PF21352">
    <property type="entry name" value="Zn_ribbon_Thio2"/>
    <property type="match status" value="1"/>
</dbReference>
<keyword evidence="2" id="KW-0249">Electron transport</keyword>
<dbReference type="InterPro" id="IPR013766">
    <property type="entry name" value="Thioredoxin_domain"/>
</dbReference>
<dbReference type="PROSITE" id="PS00194">
    <property type="entry name" value="THIOREDOXIN_1"/>
    <property type="match status" value="1"/>
</dbReference>
<dbReference type="GO" id="GO:0005829">
    <property type="term" value="C:cytosol"/>
    <property type="evidence" value="ECO:0007669"/>
    <property type="project" value="TreeGrafter"/>
</dbReference>
<dbReference type="RefSeq" id="WP_104521823.1">
    <property type="nucleotide sequence ID" value="NZ_NHRY01000254.1"/>
</dbReference>
<sequence>MTNATTLVCPHCATLNRVPADRPAAQAKCGGCHKALFEGQPVPVDEAGFERHLQHDGIPILLDVWAPWCGPCRSMAPMFQRAAGVLEPGVRLLKLNSDESPRVATQLGVRGIPALYLFHNGRTVAQTAGARDTNAIVGWVRQNLAGTNV</sequence>
<organism evidence="6 7">
    <name type="scientific">Rhodopila globiformis</name>
    <name type="common">Rhodopseudomonas globiformis</name>
    <dbReference type="NCBI Taxonomy" id="1071"/>
    <lineage>
        <taxon>Bacteria</taxon>
        <taxon>Pseudomonadati</taxon>
        <taxon>Pseudomonadota</taxon>
        <taxon>Alphaproteobacteria</taxon>
        <taxon>Acetobacterales</taxon>
        <taxon>Acetobacteraceae</taxon>
        <taxon>Rhodopila</taxon>
    </lineage>
</organism>
<keyword evidence="1" id="KW-0813">Transport</keyword>
<name>A0A2S6MZD0_RHOGL</name>
<evidence type="ECO:0000259" key="5">
    <source>
        <dbReference type="PROSITE" id="PS51352"/>
    </source>
</evidence>
<gene>
    <name evidence="6" type="ORF">CCS01_26445</name>
</gene>
<dbReference type="Gene3D" id="2.30.30.380">
    <property type="entry name" value="Zn-finger domain of Sec23/24"/>
    <property type="match status" value="1"/>
</dbReference>
<dbReference type="InterPro" id="IPR017937">
    <property type="entry name" value="Thioredoxin_CS"/>
</dbReference>
<proteinExistence type="predicted"/>
<dbReference type="EMBL" id="NHRY01000254">
    <property type="protein sequence ID" value="PPQ27733.1"/>
    <property type="molecule type" value="Genomic_DNA"/>
</dbReference>
<dbReference type="PRINTS" id="PR00421">
    <property type="entry name" value="THIOREDOXIN"/>
</dbReference>
<accession>A0A2S6MZD0</accession>
<evidence type="ECO:0000256" key="3">
    <source>
        <dbReference type="ARBA" id="ARBA00023157"/>
    </source>
</evidence>
<dbReference type="PROSITE" id="PS51352">
    <property type="entry name" value="THIOREDOXIN_2"/>
    <property type="match status" value="1"/>
</dbReference>
<dbReference type="AlphaFoldDB" id="A0A2S6MZD0"/>
<dbReference type="Pfam" id="PF00085">
    <property type="entry name" value="Thioredoxin"/>
    <property type="match status" value="1"/>
</dbReference>
<dbReference type="InterPro" id="IPR036249">
    <property type="entry name" value="Thioredoxin-like_sf"/>
</dbReference>
<evidence type="ECO:0000256" key="4">
    <source>
        <dbReference type="ARBA" id="ARBA00023284"/>
    </source>
</evidence>
<dbReference type="PANTHER" id="PTHR45663:SF11">
    <property type="entry name" value="GEO12009P1"/>
    <property type="match status" value="1"/>
</dbReference>
<reference evidence="6 7" key="1">
    <citation type="journal article" date="2018" name="Arch. Microbiol.">
        <title>New insights into the metabolic potential of the phototrophic purple bacterium Rhodopila globiformis DSM 161(T) from its draft genome sequence and evidence for a vanadium-dependent nitrogenase.</title>
        <authorList>
            <person name="Imhoff J.F."/>
            <person name="Rahn T."/>
            <person name="Kunzel S."/>
            <person name="Neulinger S.C."/>
        </authorList>
    </citation>
    <scope>NUCLEOTIDE SEQUENCE [LARGE SCALE GENOMIC DNA]</scope>
    <source>
        <strain evidence="6 7">DSM 161</strain>
    </source>
</reference>
<dbReference type="OrthoDB" id="9790390at2"/>
<keyword evidence="3" id="KW-1015">Disulfide bond</keyword>